<evidence type="ECO:0000259" key="7">
    <source>
        <dbReference type="SMART" id="SM00014"/>
    </source>
</evidence>
<dbReference type="SMART" id="SM00014">
    <property type="entry name" value="acidPPc"/>
    <property type="match status" value="1"/>
</dbReference>
<evidence type="ECO:0000256" key="1">
    <source>
        <dbReference type="ARBA" id="ARBA00004141"/>
    </source>
</evidence>
<dbReference type="GO" id="GO:0007165">
    <property type="term" value="P:signal transduction"/>
    <property type="evidence" value="ECO:0007669"/>
    <property type="project" value="TreeGrafter"/>
</dbReference>
<dbReference type="InterPro" id="IPR043216">
    <property type="entry name" value="PAP-like"/>
</dbReference>
<comment type="similarity">
    <text evidence="2">Belongs to the PA-phosphatase related phosphoesterase family.</text>
</comment>
<evidence type="ECO:0000256" key="5">
    <source>
        <dbReference type="ARBA" id="ARBA00023136"/>
    </source>
</evidence>
<dbReference type="PANTHER" id="PTHR10165:SF103">
    <property type="entry name" value="PHOSPHOLIPID PHOSPHATASE HOMOLOG 1.2 HOMOLOG"/>
    <property type="match status" value="1"/>
</dbReference>
<evidence type="ECO:0000313" key="8">
    <source>
        <dbReference type="EMBL" id="KAG5680317.1"/>
    </source>
</evidence>
<organism evidence="8 9">
    <name type="scientific">Polypedilum vanderplanki</name>
    <name type="common">Sleeping chironomid midge</name>
    <dbReference type="NCBI Taxonomy" id="319348"/>
    <lineage>
        <taxon>Eukaryota</taxon>
        <taxon>Metazoa</taxon>
        <taxon>Ecdysozoa</taxon>
        <taxon>Arthropoda</taxon>
        <taxon>Hexapoda</taxon>
        <taxon>Insecta</taxon>
        <taxon>Pterygota</taxon>
        <taxon>Neoptera</taxon>
        <taxon>Endopterygota</taxon>
        <taxon>Diptera</taxon>
        <taxon>Nematocera</taxon>
        <taxon>Chironomoidea</taxon>
        <taxon>Chironomidae</taxon>
        <taxon>Chironominae</taxon>
        <taxon>Polypedilum</taxon>
        <taxon>Polypedilum</taxon>
    </lineage>
</organism>
<comment type="caution">
    <text evidence="8">The sequence shown here is derived from an EMBL/GenBank/DDBJ whole genome shotgun (WGS) entry which is preliminary data.</text>
</comment>
<dbReference type="GO" id="GO:0005886">
    <property type="term" value="C:plasma membrane"/>
    <property type="evidence" value="ECO:0007669"/>
    <property type="project" value="TreeGrafter"/>
</dbReference>
<feature type="transmembrane region" description="Helical" evidence="6">
    <location>
        <begin position="95"/>
        <end position="114"/>
    </location>
</feature>
<comment type="subcellular location">
    <subcellularLocation>
        <location evidence="1">Membrane</location>
        <topology evidence="1">Multi-pass membrane protein</topology>
    </subcellularLocation>
</comment>
<gene>
    <name evidence="8" type="ORF">PVAND_009829</name>
</gene>
<feature type="transmembrane region" description="Helical" evidence="6">
    <location>
        <begin position="7"/>
        <end position="25"/>
    </location>
</feature>
<reference evidence="8" key="1">
    <citation type="submission" date="2021-03" db="EMBL/GenBank/DDBJ databases">
        <title>Chromosome level genome of the anhydrobiotic midge Polypedilum vanderplanki.</title>
        <authorList>
            <person name="Yoshida Y."/>
            <person name="Kikawada T."/>
            <person name="Gusev O."/>
        </authorList>
    </citation>
    <scope>NUCLEOTIDE SEQUENCE</scope>
    <source>
        <strain evidence="8">NIAS01</strain>
        <tissue evidence="8">Whole body or cell culture</tissue>
    </source>
</reference>
<dbReference type="Proteomes" id="UP001107558">
    <property type="component" value="Chromosome 1"/>
</dbReference>
<dbReference type="GO" id="GO:0008195">
    <property type="term" value="F:phosphatidate phosphatase activity"/>
    <property type="evidence" value="ECO:0007669"/>
    <property type="project" value="TreeGrafter"/>
</dbReference>
<dbReference type="InterPro" id="IPR036938">
    <property type="entry name" value="PAP2/HPO_sf"/>
</dbReference>
<evidence type="ECO:0000313" key="9">
    <source>
        <dbReference type="Proteomes" id="UP001107558"/>
    </source>
</evidence>
<dbReference type="Gene3D" id="1.20.144.10">
    <property type="entry name" value="Phosphatidic acid phosphatase type 2/haloperoxidase"/>
    <property type="match status" value="1"/>
</dbReference>
<protein>
    <recommendedName>
        <fullName evidence="7">Phosphatidic acid phosphatase type 2/haloperoxidase domain-containing protein</fullName>
    </recommendedName>
</protein>
<evidence type="ECO:0000256" key="4">
    <source>
        <dbReference type="ARBA" id="ARBA00022989"/>
    </source>
</evidence>
<dbReference type="OrthoDB" id="8907274at2759"/>
<keyword evidence="5 6" id="KW-0472">Membrane</keyword>
<dbReference type="AlphaFoldDB" id="A0A9J6CEF7"/>
<sequence>MKCPKFLIIFILSSIVTILSALAMIKLEPVKRPFLCNDPKLSLPARQSTITGTVLFGWTLLAPLIIILICEFLSDRSETKSIGEKLSINWKKLSYLYRFYIINFAMQSVFVTVAKVTTGSHRPHFFETCQPDKLINCTANSYVFDFTCTKTKISEFYLRDSSMSFFSGHAMYMTYSCFFLIFYLHYRLRSRKFTFLLTFLQSLLISFAFFGSISRLFDNRHHVVDITIGAAIGILSSIHVWFIHCKNFEFNNVKDNGEKYDIQYRDEEIMPVNSSSSN</sequence>
<accession>A0A9J6CEF7</accession>
<dbReference type="GO" id="GO:0046839">
    <property type="term" value="P:phospholipid dephosphorylation"/>
    <property type="evidence" value="ECO:0007669"/>
    <property type="project" value="TreeGrafter"/>
</dbReference>
<feature type="transmembrane region" description="Helical" evidence="6">
    <location>
        <begin position="226"/>
        <end position="244"/>
    </location>
</feature>
<dbReference type="InterPro" id="IPR000326">
    <property type="entry name" value="PAP2/HPO"/>
</dbReference>
<name>A0A9J6CEF7_POLVA</name>
<feature type="transmembrane region" description="Helical" evidence="6">
    <location>
        <begin position="50"/>
        <end position="74"/>
    </location>
</feature>
<dbReference type="GO" id="GO:0006644">
    <property type="term" value="P:phospholipid metabolic process"/>
    <property type="evidence" value="ECO:0007669"/>
    <property type="project" value="InterPro"/>
</dbReference>
<keyword evidence="9" id="KW-1185">Reference proteome</keyword>
<dbReference type="SUPFAM" id="SSF48317">
    <property type="entry name" value="Acid phosphatase/Vanadium-dependent haloperoxidase"/>
    <property type="match status" value="1"/>
</dbReference>
<evidence type="ECO:0000256" key="2">
    <source>
        <dbReference type="ARBA" id="ARBA00008816"/>
    </source>
</evidence>
<dbReference type="PANTHER" id="PTHR10165">
    <property type="entry name" value="LIPID PHOSPHATE PHOSPHATASE"/>
    <property type="match status" value="1"/>
</dbReference>
<evidence type="ECO:0000256" key="6">
    <source>
        <dbReference type="SAM" id="Phobius"/>
    </source>
</evidence>
<feature type="domain" description="Phosphatidic acid phosphatase type 2/haloperoxidase" evidence="7">
    <location>
        <begin position="97"/>
        <end position="241"/>
    </location>
</feature>
<keyword evidence="4 6" id="KW-1133">Transmembrane helix</keyword>
<dbReference type="Pfam" id="PF01569">
    <property type="entry name" value="PAP2"/>
    <property type="match status" value="1"/>
</dbReference>
<feature type="transmembrane region" description="Helical" evidence="6">
    <location>
        <begin position="193"/>
        <end position="214"/>
    </location>
</feature>
<feature type="transmembrane region" description="Helical" evidence="6">
    <location>
        <begin position="166"/>
        <end position="186"/>
    </location>
</feature>
<proteinExistence type="inferred from homology"/>
<dbReference type="EMBL" id="JADBJN010000001">
    <property type="protein sequence ID" value="KAG5680317.1"/>
    <property type="molecule type" value="Genomic_DNA"/>
</dbReference>
<evidence type="ECO:0000256" key="3">
    <source>
        <dbReference type="ARBA" id="ARBA00022692"/>
    </source>
</evidence>
<keyword evidence="3 6" id="KW-0812">Transmembrane</keyword>